<dbReference type="SUPFAM" id="SSF46785">
    <property type="entry name" value="Winged helix' DNA-binding domain"/>
    <property type="match status" value="1"/>
</dbReference>
<dbReference type="Pfam" id="PF03466">
    <property type="entry name" value="LysR_substrate"/>
    <property type="match status" value="1"/>
</dbReference>
<dbReference type="PROSITE" id="PS50931">
    <property type="entry name" value="HTH_LYSR"/>
    <property type="match status" value="1"/>
</dbReference>
<proteinExistence type="inferred from homology"/>
<dbReference type="Gene3D" id="1.10.10.10">
    <property type="entry name" value="Winged helix-like DNA-binding domain superfamily/Winged helix DNA-binding domain"/>
    <property type="match status" value="1"/>
</dbReference>
<evidence type="ECO:0000256" key="1">
    <source>
        <dbReference type="ARBA" id="ARBA00003502"/>
    </source>
</evidence>
<evidence type="ECO:0000313" key="8">
    <source>
        <dbReference type="Proteomes" id="UP000030377"/>
    </source>
</evidence>
<dbReference type="Proteomes" id="UP000030377">
    <property type="component" value="Unassembled WGS sequence"/>
</dbReference>
<dbReference type="EMBL" id="JRPN01000028">
    <property type="protein sequence ID" value="KGT74852.1"/>
    <property type="molecule type" value="Genomic_DNA"/>
</dbReference>
<evidence type="ECO:0000256" key="5">
    <source>
        <dbReference type="ARBA" id="ARBA00023163"/>
    </source>
</evidence>
<sequence length="296" mass="31502">MELSDIQTFAAVARTGGITRAAEELNTVQSNVTQRVKALEAEIGTPLFERHSRGMTLTGAGKRLLPYTQRMAALSREAVLAARDDGEPKGPLAIGSMETTAAVRLPSLLADFHRNFPAVRLSLRTATTADLVAGVLEGTLDGAFVAGPIAHADLTATSAFREELVLVSARRWASLAELRAGTPESGPTALVFRTGCTYRQRLEQIFVEFGWPSAARFELGTLDGMIGCVAAGMGVTLLPRAVVERSAMNGSVSIHALSPSHARVETLFIQRGGGHQYSALRGFISCLKKDNDVIAA</sequence>
<name>A0A0A3XKA2_BRAJP</name>
<dbReference type="PANTHER" id="PTHR30126:SF40">
    <property type="entry name" value="HTH-TYPE TRANSCRIPTIONAL REGULATOR GLTR"/>
    <property type="match status" value="1"/>
</dbReference>
<dbReference type="GO" id="GO:0003700">
    <property type="term" value="F:DNA-binding transcription factor activity"/>
    <property type="evidence" value="ECO:0007669"/>
    <property type="project" value="InterPro"/>
</dbReference>
<dbReference type="PANTHER" id="PTHR30126">
    <property type="entry name" value="HTH-TYPE TRANSCRIPTIONAL REGULATOR"/>
    <property type="match status" value="1"/>
</dbReference>
<dbReference type="STRING" id="375.BKD09_RS23930"/>
<keyword evidence="4" id="KW-0238">DNA-binding</keyword>
<comment type="function">
    <text evidence="1">NodD regulates the expression of the nodABCFE genes which encode other nodulation proteins. NodD is also a negative regulator of its own expression. Binds flavonoids as inducers.</text>
</comment>
<dbReference type="eggNOG" id="COG0583">
    <property type="taxonomic scope" value="Bacteria"/>
</dbReference>
<evidence type="ECO:0000256" key="3">
    <source>
        <dbReference type="ARBA" id="ARBA00023015"/>
    </source>
</evidence>
<evidence type="ECO:0000256" key="4">
    <source>
        <dbReference type="ARBA" id="ARBA00023125"/>
    </source>
</evidence>
<keyword evidence="5" id="KW-0804">Transcription</keyword>
<comment type="caution">
    <text evidence="7">The sequence shown here is derived from an EMBL/GenBank/DDBJ whole genome shotgun (WGS) entry which is preliminary data.</text>
</comment>
<reference evidence="7 8" key="1">
    <citation type="submission" date="2014-09" db="EMBL/GenBank/DDBJ databases">
        <title>Draft genome of Bradyrhizobium japonicum Is-34.</title>
        <authorList>
            <person name="Tsurumaru H."/>
            <person name="Yamakawa T."/>
            <person name="Hashimoto S."/>
            <person name="Okizaki K."/>
            <person name="Kanesaki Y."/>
            <person name="Yoshikawa H."/>
            <person name="Yajima S."/>
        </authorList>
    </citation>
    <scope>NUCLEOTIDE SEQUENCE [LARGE SCALE GENOMIC DNA]</scope>
    <source>
        <strain evidence="7 8">Is-34</strain>
    </source>
</reference>
<protein>
    <submittedName>
        <fullName evidence="7">Transcriptional regulator</fullName>
    </submittedName>
</protein>
<dbReference type="InterPro" id="IPR000847">
    <property type="entry name" value="LysR_HTH_N"/>
</dbReference>
<dbReference type="FunFam" id="1.10.10.10:FF:000001">
    <property type="entry name" value="LysR family transcriptional regulator"/>
    <property type="match status" value="1"/>
</dbReference>
<dbReference type="Pfam" id="PF00126">
    <property type="entry name" value="HTH_1"/>
    <property type="match status" value="1"/>
</dbReference>
<dbReference type="RefSeq" id="WP_041959486.1">
    <property type="nucleotide sequence ID" value="NZ_JRPN01000028.1"/>
</dbReference>
<evidence type="ECO:0000256" key="2">
    <source>
        <dbReference type="ARBA" id="ARBA00009437"/>
    </source>
</evidence>
<comment type="similarity">
    <text evidence="2">Belongs to the LysR transcriptional regulatory family.</text>
</comment>
<organism evidence="7 8">
    <name type="scientific">Bradyrhizobium japonicum</name>
    <dbReference type="NCBI Taxonomy" id="375"/>
    <lineage>
        <taxon>Bacteria</taxon>
        <taxon>Pseudomonadati</taxon>
        <taxon>Pseudomonadota</taxon>
        <taxon>Alphaproteobacteria</taxon>
        <taxon>Hyphomicrobiales</taxon>
        <taxon>Nitrobacteraceae</taxon>
        <taxon>Bradyrhizobium</taxon>
    </lineage>
</organism>
<dbReference type="Gene3D" id="3.40.190.290">
    <property type="match status" value="1"/>
</dbReference>
<dbReference type="InterPro" id="IPR005119">
    <property type="entry name" value="LysR_subst-bd"/>
</dbReference>
<feature type="domain" description="HTH lysR-type" evidence="6">
    <location>
        <begin position="1"/>
        <end position="58"/>
    </location>
</feature>
<keyword evidence="3" id="KW-0805">Transcription regulation</keyword>
<dbReference type="GO" id="GO:0000976">
    <property type="term" value="F:transcription cis-regulatory region binding"/>
    <property type="evidence" value="ECO:0007669"/>
    <property type="project" value="TreeGrafter"/>
</dbReference>
<dbReference type="PRINTS" id="PR00039">
    <property type="entry name" value="HTHLYSR"/>
</dbReference>
<dbReference type="CDD" id="cd08442">
    <property type="entry name" value="PBP2_YofA_SoxR_like"/>
    <property type="match status" value="1"/>
</dbReference>
<accession>A0A0A3XKA2</accession>
<evidence type="ECO:0000313" key="7">
    <source>
        <dbReference type="EMBL" id="KGT74852.1"/>
    </source>
</evidence>
<dbReference type="InterPro" id="IPR036388">
    <property type="entry name" value="WH-like_DNA-bd_sf"/>
</dbReference>
<dbReference type="SUPFAM" id="SSF53850">
    <property type="entry name" value="Periplasmic binding protein-like II"/>
    <property type="match status" value="1"/>
</dbReference>
<dbReference type="AlphaFoldDB" id="A0A0A3XKA2"/>
<evidence type="ECO:0000259" key="6">
    <source>
        <dbReference type="PROSITE" id="PS50931"/>
    </source>
</evidence>
<dbReference type="InterPro" id="IPR036390">
    <property type="entry name" value="WH_DNA-bd_sf"/>
</dbReference>
<gene>
    <name evidence="7" type="ORF">MA20_36470</name>
</gene>